<keyword evidence="5" id="KW-1185">Reference proteome</keyword>
<dbReference type="STRING" id="1344418.A0A1D2VB60"/>
<reference evidence="5" key="1">
    <citation type="submission" date="2016-05" db="EMBL/GenBank/DDBJ databases">
        <title>Comparative genomics of biotechnologically important yeasts.</title>
        <authorList>
            <consortium name="DOE Joint Genome Institute"/>
            <person name="Riley R."/>
            <person name="Haridas S."/>
            <person name="Wolfe K.H."/>
            <person name="Lopes M.R."/>
            <person name="Hittinger C.T."/>
            <person name="Goker M."/>
            <person name="Salamov A."/>
            <person name="Wisecaver J."/>
            <person name="Long T.M."/>
            <person name="Aerts A.L."/>
            <person name="Barry K."/>
            <person name="Choi C."/>
            <person name="Clum A."/>
            <person name="Coughlan A.Y."/>
            <person name="Deshpande S."/>
            <person name="Douglass A.P."/>
            <person name="Hanson S.J."/>
            <person name="Klenk H.-P."/>
            <person name="Labutti K."/>
            <person name="Lapidus A."/>
            <person name="Lindquist E."/>
            <person name="Lipzen A."/>
            <person name="Meier-Kolthoff J.P."/>
            <person name="Ohm R.A."/>
            <person name="Otillar R.P."/>
            <person name="Pangilinan J."/>
            <person name="Peng Y."/>
            <person name="Rokas A."/>
            <person name="Rosa C.A."/>
            <person name="Scheuner C."/>
            <person name="Sibirny A.A."/>
            <person name="Slot J.C."/>
            <person name="Stielow J.B."/>
            <person name="Sun H."/>
            <person name="Kurtzman C.P."/>
            <person name="Blackwell M."/>
            <person name="Grigoriev I.V."/>
            <person name="Jeffries T.W."/>
        </authorList>
    </citation>
    <scope>NUCLEOTIDE SEQUENCE [LARGE SCALE GENOMIC DNA]</scope>
    <source>
        <strain evidence="5">DSM 1968</strain>
    </source>
</reference>
<protein>
    <recommendedName>
        <fullName evidence="1">triacylglycerol lipase</fullName>
        <ecNumber evidence="1">3.1.1.3</ecNumber>
    </recommendedName>
</protein>
<feature type="non-terminal residue" evidence="4">
    <location>
        <position position="176"/>
    </location>
</feature>
<proteinExistence type="predicted"/>
<dbReference type="Pfam" id="PF01764">
    <property type="entry name" value="Lipase_3"/>
    <property type="match status" value="1"/>
</dbReference>
<evidence type="ECO:0000259" key="3">
    <source>
        <dbReference type="Pfam" id="PF01764"/>
    </source>
</evidence>
<name>A0A1D2VB60_9ASCO</name>
<dbReference type="CDD" id="cd00519">
    <property type="entry name" value="Lipase_3"/>
    <property type="match status" value="1"/>
</dbReference>
<evidence type="ECO:0000313" key="4">
    <source>
        <dbReference type="EMBL" id="ODV58934.1"/>
    </source>
</evidence>
<dbReference type="InterPro" id="IPR002921">
    <property type="entry name" value="Fungal_lipase-type"/>
</dbReference>
<keyword evidence="2 4" id="KW-0378">Hydrolase</keyword>
<accession>A0A1D2VB60</accession>
<feature type="non-terminal residue" evidence="4">
    <location>
        <position position="1"/>
    </location>
</feature>
<sequence length="176" mass="19998">NGYIALNHKSKKIIIAFRGSRYYNDWLINLSIFPVNFIPYLQYHIDNSFNSYNCSCCLVHFGFFQAYGSIVEDIYSTTIELVKTYPDYFIEITGHSLGSSLAILTGLEFKLLGLNPLIITFGGPKSTNHKLSEFINQVFNTDALLNNLFENEILFENGGIIRIIHKGDYVPDLPPT</sequence>
<dbReference type="GO" id="GO:0006629">
    <property type="term" value="P:lipid metabolic process"/>
    <property type="evidence" value="ECO:0007669"/>
    <property type="project" value="InterPro"/>
</dbReference>
<dbReference type="InterPro" id="IPR051299">
    <property type="entry name" value="AB_hydrolase_lip/est"/>
</dbReference>
<dbReference type="AlphaFoldDB" id="A0A1D2VB60"/>
<evidence type="ECO:0000256" key="1">
    <source>
        <dbReference type="ARBA" id="ARBA00013279"/>
    </source>
</evidence>
<organism evidence="4 5">
    <name type="scientific">Ascoidea rubescens DSM 1968</name>
    <dbReference type="NCBI Taxonomy" id="1344418"/>
    <lineage>
        <taxon>Eukaryota</taxon>
        <taxon>Fungi</taxon>
        <taxon>Dikarya</taxon>
        <taxon>Ascomycota</taxon>
        <taxon>Saccharomycotina</taxon>
        <taxon>Saccharomycetes</taxon>
        <taxon>Ascoideaceae</taxon>
        <taxon>Ascoidea</taxon>
    </lineage>
</organism>
<dbReference type="RefSeq" id="XP_020045241.1">
    <property type="nucleotide sequence ID" value="XM_020189960.1"/>
</dbReference>
<dbReference type="PANTHER" id="PTHR46640:SF3">
    <property type="entry name" value="LIPASE LIH1-RELATED"/>
    <property type="match status" value="1"/>
</dbReference>
<dbReference type="PANTHER" id="PTHR46640">
    <property type="entry name" value="TRIACYLGLYCEROL LIPASE, PUTATIVE (AFU_ORTHOLOGUE AFUA_6G06510)-RELATED"/>
    <property type="match status" value="1"/>
</dbReference>
<dbReference type="SUPFAM" id="SSF53474">
    <property type="entry name" value="alpha/beta-Hydrolases"/>
    <property type="match status" value="1"/>
</dbReference>
<feature type="domain" description="Fungal lipase-type" evidence="3">
    <location>
        <begin position="14"/>
        <end position="175"/>
    </location>
</feature>
<dbReference type="EMBL" id="KV454488">
    <property type="protein sequence ID" value="ODV58934.1"/>
    <property type="molecule type" value="Genomic_DNA"/>
</dbReference>
<evidence type="ECO:0000256" key="2">
    <source>
        <dbReference type="ARBA" id="ARBA00022801"/>
    </source>
</evidence>
<dbReference type="InParanoid" id="A0A1D2VB60"/>
<dbReference type="GO" id="GO:0004806">
    <property type="term" value="F:triacylglycerol lipase activity"/>
    <property type="evidence" value="ECO:0007669"/>
    <property type="project" value="UniProtKB-EC"/>
</dbReference>
<dbReference type="EC" id="3.1.1.3" evidence="1"/>
<gene>
    <name evidence="4" type="ORF">ASCRUDRAFT_26576</name>
</gene>
<dbReference type="OrthoDB" id="406844at2759"/>
<dbReference type="Proteomes" id="UP000095038">
    <property type="component" value="Unassembled WGS sequence"/>
</dbReference>
<dbReference type="GeneID" id="30963596"/>
<dbReference type="InterPro" id="IPR029058">
    <property type="entry name" value="AB_hydrolase_fold"/>
</dbReference>
<evidence type="ECO:0000313" key="5">
    <source>
        <dbReference type="Proteomes" id="UP000095038"/>
    </source>
</evidence>
<dbReference type="Gene3D" id="3.40.50.1820">
    <property type="entry name" value="alpha/beta hydrolase"/>
    <property type="match status" value="1"/>
</dbReference>